<proteinExistence type="predicted"/>
<dbReference type="Gene3D" id="3.20.20.100">
    <property type="entry name" value="NADP-dependent oxidoreductase domain"/>
    <property type="match status" value="1"/>
</dbReference>
<protein>
    <submittedName>
        <fullName evidence="2">D-arabinose 1-dehydrogenase (NAD(+))</fullName>
        <ecNumber evidence="2">1.1.1.116</ecNumber>
    </submittedName>
</protein>
<evidence type="ECO:0000259" key="1">
    <source>
        <dbReference type="Pfam" id="PF00248"/>
    </source>
</evidence>
<feature type="domain" description="NADP-dependent oxidoreductase" evidence="1">
    <location>
        <begin position="71"/>
        <end position="278"/>
    </location>
</feature>
<dbReference type="Proteomes" id="UP000818624">
    <property type="component" value="Chromosome 1"/>
</dbReference>
<name>A0ABY8EMM6_MALFU</name>
<dbReference type="EC" id="1.1.1.116" evidence="2"/>
<keyword evidence="3" id="KW-1185">Reference proteome</keyword>
<dbReference type="InterPro" id="IPR020471">
    <property type="entry name" value="AKR"/>
</dbReference>
<keyword evidence="2" id="KW-0560">Oxidoreductase</keyword>
<dbReference type="InterPro" id="IPR036812">
    <property type="entry name" value="NAD(P)_OxRdtase_dom_sf"/>
</dbReference>
<dbReference type="InterPro" id="IPR023210">
    <property type="entry name" value="NADP_OxRdtase_dom"/>
</dbReference>
<evidence type="ECO:0000313" key="2">
    <source>
        <dbReference type="EMBL" id="WFD46808.1"/>
    </source>
</evidence>
<dbReference type="Pfam" id="PF00248">
    <property type="entry name" value="Aldo_ket_red"/>
    <property type="match status" value="1"/>
</dbReference>
<sequence length="456" mass="49525">MPTPLPEDPPIESFGELVPLDSLQDAPLRDGEAPWPKSATLTDLKTQCSPMMFGGGVYGHGKYNDDALLYSNAAVRALRLAFRYGINALDTSAYYEPSELVLGRALRILAPEYPRSSYFLITKCGRYGAEKDKFDYSPERLEASIQRSLKRLGTTYLDAALLHDIEFVSNQPDIAQAPEGAPLVAQAVGLPCAGEPRNQEEALRLLGLAPEDAAKIRGPGDEQVLEAARTLFKLKDQGVVRNVGMSGYPLGELVRISRLIASHPPYRPLDVILSYSNDTLHADLLSAWRPLFAVRPSSAPEANWEPPMLINASPFSMGLFSDRGTPPWHPADPKLLEAVQLAHARAKNAASVTDVAPVTADNVLGYTALSYGLRNAASKDMVPTLLGMSTTEEVHTGVSAFRALAAGLGTYPVDAAVKEKYETLFHQLASFEGMIRRTLQDAQVNELCWPSPAPDA</sequence>
<accession>A0ABY8EMM6</accession>
<organism evidence="2 3">
    <name type="scientific">Malassezia furfur</name>
    <name type="common">Pityriasis versicolor infection agent</name>
    <name type="synonym">Pityrosporum furfur</name>
    <dbReference type="NCBI Taxonomy" id="55194"/>
    <lineage>
        <taxon>Eukaryota</taxon>
        <taxon>Fungi</taxon>
        <taxon>Dikarya</taxon>
        <taxon>Basidiomycota</taxon>
        <taxon>Ustilaginomycotina</taxon>
        <taxon>Malasseziomycetes</taxon>
        <taxon>Malasseziales</taxon>
        <taxon>Malasseziaceae</taxon>
        <taxon>Malassezia</taxon>
    </lineage>
</organism>
<dbReference type="GO" id="GO:0047816">
    <property type="term" value="F:D-arabinose 1-dehydrogenase (NAD+) activity"/>
    <property type="evidence" value="ECO:0007669"/>
    <property type="project" value="UniProtKB-EC"/>
</dbReference>
<dbReference type="SUPFAM" id="SSF51430">
    <property type="entry name" value="NAD(P)-linked oxidoreductase"/>
    <property type="match status" value="1"/>
</dbReference>
<evidence type="ECO:0000313" key="3">
    <source>
        <dbReference type="Proteomes" id="UP000818624"/>
    </source>
</evidence>
<dbReference type="PANTHER" id="PTHR42686:SF1">
    <property type="entry name" value="GH17980P-RELATED"/>
    <property type="match status" value="1"/>
</dbReference>
<dbReference type="EMBL" id="CP046234">
    <property type="protein sequence ID" value="WFD46808.1"/>
    <property type="molecule type" value="Genomic_DNA"/>
</dbReference>
<reference evidence="2 3" key="1">
    <citation type="journal article" date="2020" name="Elife">
        <title>Loss of centromere function drives karyotype evolution in closely related Malassezia species.</title>
        <authorList>
            <person name="Sankaranarayanan S.R."/>
            <person name="Ianiri G."/>
            <person name="Coelho M.A."/>
            <person name="Reza M.H."/>
            <person name="Thimmappa B.C."/>
            <person name="Ganguly P."/>
            <person name="Vadnala R.N."/>
            <person name="Sun S."/>
            <person name="Siddharthan R."/>
            <person name="Tellgren-Roth C."/>
            <person name="Dawson T.L."/>
            <person name="Heitman J."/>
            <person name="Sanyal K."/>
        </authorList>
    </citation>
    <scope>NUCLEOTIDE SEQUENCE [LARGE SCALE GENOMIC DNA]</scope>
    <source>
        <strain evidence="2">CBS14141</strain>
    </source>
</reference>
<dbReference type="PANTHER" id="PTHR42686">
    <property type="entry name" value="GH17980P-RELATED"/>
    <property type="match status" value="1"/>
</dbReference>
<gene>
    <name evidence="2" type="ORF">GLX27_001450</name>
</gene>